<proteinExistence type="predicted"/>
<dbReference type="Gene3D" id="1.20.5.1930">
    <property type="match status" value="1"/>
</dbReference>
<dbReference type="EMBL" id="JAAXPI010000009">
    <property type="protein sequence ID" value="NKZ04049.1"/>
    <property type="molecule type" value="Genomic_DNA"/>
</dbReference>
<feature type="domain" description="Signal transduction histidine kinase subgroup 3 dimerisation and phosphoacceptor" evidence="11">
    <location>
        <begin position="177"/>
        <end position="242"/>
    </location>
</feature>
<accession>A0A846YUH1</accession>
<evidence type="ECO:0000256" key="2">
    <source>
        <dbReference type="ARBA" id="ARBA00012438"/>
    </source>
</evidence>
<name>A0A846YUH1_9ACTN</name>
<evidence type="ECO:0000256" key="6">
    <source>
        <dbReference type="ARBA" id="ARBA00022777"/>
    </source>
</evidence>
<dbReference type="PANTHER" id="PTHR24421">
    <property type="entry name" value="NITRATE/NITRITE SENSOR PROTEIN NARX-RELATED"/>
    <property type="match status" value="1"/>
</dbReference>
<feature type="coiled-coil region" evidence="9">
    <location>
        <begin position="135"/>
        <end position="171"/>
    </location>
</feature>
<dbReference type="InterPro" id="IPR011712">
    <property type="entry name" value="Sig_transdc_His_kin_sub3_dim/P"/>
</dbReference>
<dbReference type="CDD" id="cd16917">
    <property type="entry name" value="HATPase_UhpB-NarQ-NarX-like"/>
    <property type="match status" value="1"/>
</dbReference>
<keyword evidence="5" id="KW-0547">Nucleotide-binding</keyword>
<keyword evidence="13" id="KW-1185">Reference proteome</keyword>
<dbReference type="GO" id="GO:0005524">
    <property type="term" value="F:ATP binding"/>
    <property type="evidence" value="ECO:0007669"/>
    <property type="project" value="UniProtKB-KW"/>
</dbReference>
<evidence type="ECO:0000256" key="10">
    <source>
        <dbReference type="SAM" id="Phobius"/>
    </source>
</evidence>
<dbReference type="Proteomes" id="UP000579250">
    <property type="component" value="Unassembled WGS sequence"/>
</dbReference>
<dbReference type="GO" id="GO:0016020">
    <property type="term" value="C:membrane"/>
    <property type="evidence" value="ECO:0007669"/>
    <property type="project" value="InterPro"/>
</dbReference>
<evidence type="ECO:0000256" key="3">
    <source>
        <dbReference type="ARBA" id="ARBA00022553"/>
    </source>
</evidence>
<feature type="transmembrane region" description="Helical" evidence="10">
    <location>
        <begin position="110"/>
        <end position="131"/>
    </location>
</feature>
<dbReference type="InterPro" id="IPR050482">
    <property type="entry name" value="Sensor_HK_TwoCompSys"/>
</dbReference>
<evidence type="ECO:0000313" key="12">
    <source>
        <dbReference type="EMBL" id="NKZ04049.1"/>
    </source>
</evidence>
<dbReference type="Gene3D" id="3.30.565.10">
    <property type="entry name" value="Histidine kinase-like ATPase, C-terminal domain"/>
    <property type="match status" value="1"/>
</dbReference>
<comment type="catalytic activity">
    <reaction evidence="1">
        <text>ATP + protein L-histidine = ADP + protein N-phospho-L-histidine.</text>
        <dbReference type="EC" id="2.7.13.3"/>
    </reaction>
</comment>
<comment type="caution">
    <text evidence="12">The sequence shown here is derived from an EMBL/GenBank/DDBJ whole genome shotgun (WGS) entry which is preliminary data.</text>
</comment>
<keyword evidence="6 12" id="KW-0418">Kinase</keyword>
<dbReference type="AlphaFoldDB" id="A0A846YUH1"/>
<evidence type="ECO:0000256" key="4">
    <source>
        <dbReference type="ARBA" id="ARBA00022679"/>
    </source>
</evidence>
<dbReference type="Pfam" id="PF07730">
    <property type="entry name" value="HisKA_3"/>
    <property type="match status" value="1"/>
</dbReference>
<evidence type="ECO:0000256" key="5">
    <source>
        <dbReference type="ARBA" id="ARBA00022741"/>
    </source>
</evidence>
<evidence type="ECO:0000256" key="9">
    <source>
        <dbReference type="SAM" id="Coils"/>
    </source>
</evidence>
<keyword evidence="3" id="KW-0597">Phosphoprotein</keyword>
<protein>
    <recommendedName>
        <fullName evidence="2">histidine kinase</fullName>
        <ecNumber evidence="2">2.7.13.3</ecNumber>
    </recommendedName>
</protein>
<dbReference type="InterPro" id="IPR036890">
    <property type="entry name" value="HATPase_C_sf"/>
</dbReference>
<evidence type="ECO:0000256" key="8">
    <source>
        <dbReference type="ARBA" id="ARBA00023012"/>
    </source>
</evidence>
<dbReference type="SUPFAM" id="SSF55874">
    <property type="entry name" value="ATPase domain of HSP90 chaperone/DNA topoisomerase II/histidine kinase"/>
    <property type="match status" value="1"/>
</dbReference>
<dbReference type="EC" id="2.7.13.3" evidence="2"/>
<keyword evidence="4" id="KW-0808">Transferase</keyword>
<keyword evidence="10" id="KW-0472">Membrane</keyword>
<dbReference type="GO" id="GO:0046983">
    <property type="term" value="F:protein dimerization activity"/>
    <property type="evidence" value="ECO:0007669"/>
    <property type="project" value="InterPro"/>
</dbReference>
<organism evidence="12 13">
    <name type="scientific">Actinomadura latina</name>
    <dbReference type="NCBI Taxonomy" id="163603"/>
    <lineage>
        <taxon>Bacteria</taxon>
        <taxon>Bacillati</taxon>
        <taxon>Actinomycetota</taxon>
        <taxon>Actinomycetes</taxon>
        <taxon>Streptosporangiales</taxon>
        <taxon>Thermomonosporaceae</taxon>
        <taxon>Actinomadura</taxon>
    </lineage>
</organism>
<evidence type="ECO:0000313" key="13">
    <source>
        <dbReference type="Proteomes" id="UP000579250"/>
    </source>
</evidence>
<keyword evidence="10" id="KW-1133">Transmembrane helix</keyword>
<dbReference type="PANTHER" id="PTHR24421:SF10">
    <property type="entry name" value="NITRATE_NITRITE SENSOR PROTEIN NARQ"/>
    <property type="match status" value="1"/>
</dbReference>
<keyword evidence="8" id="KW-0902">Two-component regulatory system</keyword>
<keyword evidence="9" id="KW-0175">Coiled coil</keyword>
<evidence type="ECO:0000259" key="11">
    <source>
        <dbReference type="Pfam" id="PF07730"/>
    </source>
</evidence>
<feature type="transmembrane region" description="Helical" evidence="10">
    <location>
        <begin position="84"/>
        <end position="104"/>
    </location>
</feature>
<keyword evidence="10" id="KW-0812">Transmembrane</keyword>
<sequence>MLAAHGYSTWSRDWDPSFWLRLVPLLGLCSAMLLRRRAPLTGLALATPFNFADVAFGPSIATAMIYGDALYAASLYGRRRTAEWLLGATVSASLAVVAGVGIGLRGVAVGVVAGAVAGLVWVAPVLTAMAVREHRFRADAERRRAEAERRRAEAERQRAEQVARLAELDRRAAVTAERARMARELHDVIANHLSAVALHSSAVLRVPDLDRAEIERSMRVIRENSVQGLAEMRRMIGLLRDGGDADPAARPRLTELDRLVRHTARADLSARLEVAGEPAELPAAVELAAYRIVQESLTNALKHAGPGRAEVRVEYGRRLVIDVSSPLGRDGSRLPGSGRGLVGMRERAVMLSGDFDAGPDGGRWRVHAELPVELERTP</sequence>
<gene>
    <name evidence="12" type="ORF">HGB48_09835</name>
</gene>
<evidence type="ECO:0000256" key="7">
    <source>
        <dbReference type="ARBA" id="ARBA00022840"/>
    </source>
</evidence>
<dbReference type="GO" id="GO:0000155">
    <property type="term" value="F:phosphorelay sensor kinase activity"/>
    <property type="evidence" value="ECO:0007669"/>
    <property type="project" value="InterPro"/>
</dbReference>
<keyword evidence="7" id="KW-0067">ATP-binding</keyword>
<reference evidence="12 13" key="1">
    <citation type="submission" date="2020-04" db="EMBL/GenBank/DDBJ databases">
        <title>MicrobeNet Type strains.</title>
        <authorList>
            <person name="Nicholson A.C."/>
        </authorList>
    </citation>
    <scope>NUCLEOTIDE SEQUENCE [LARGE SCALE GENOMIC DNA]</scope>
    <source>
        <strain evidence="12 13">ATCC BAA-277</strain>
    </source>
</reference>
<evidence type="ECO:0000256" key="1">
    <source>
        <dbReference type="ARBA" id="ARBA00000085"/>
    </source>
</evidence>
<feature type="transmembrane region" description="Helical" evidence="10">
    <location>
        <begin position="18"/>
        <end position="34"/>
    </location>
</feature>